<feature type="domain" description="Cation-transporting P-type ATPase N-terminal" evidence="18">
    <location>
        <begin position="147"/>
        <end position="221"/>
    </location>
</feature>
<keyword evidence="10" id="KW-0067">ATP-binding</keyword>
<comment type="subcellular location">
    <subcellularLocation>
        <location evidence="1">Membrane</location>
        <topology evidence="1">Multi-pass membrane protein</topology>
    </subcellularLocation>
</comment>
<accession>A0A843VBP5</accession>
<dbReference type="Pfam" id="PF00690">
    <property type="entry name" value="Cation_ATPase_N"/>
    <property type="match status" value="1"/>
</dbReference>
<evidence type="ECO:0000259" key="18">
    <source>
        <dbReference type="SMART" id="SM00831"/>
    </source>
</evidence>
<feature type="transmembrane region" description="Helical" evidence="17">
    <location>
        <begin position="1104"/>
        <end position="1126"/>
    </location>
</feature>
<evidence type="ECO:0000256" key="3">
    <source>
        <dbReference type="ARBA" id="ARBA00012790"/>
    </source>
</evidence>
<dbReference type="Gene3D" id="3.40.50.1000">
    <property type="entry name" value="HAD superfamily/HAD-like"/>
    <property type="match status" value="1"/>
</dbReference>
<organism evidence="19 20">
    <name type="scientific">Colocasia esculenta</name>
    <name type="common">Wild taro</name>
    <name type="synonym">Arum esculentum</name>
    <dbReference type="NCBI Taxonomy" id="4460"/>
    <lineage>
        <taxon>Eukaryota</taxon>
        <taxon>Viridiplantae</taxon>
        <taxon>Streptophyta</taxon>
        <taxon>Embryophyta</taxon>
        <taxon>Tracheophyta</taxon>
        <taxon>Spermatophyta</taxon>
        <taxon>Magnoliopsida</taxon>
        <taxon>Liliopsida</taxon>
        <taxon>Araceae</taxon>
        <taxon>Aroideae</taxon>
        <taxon>Colocasieae</taxon>
        <taxon>Colocasia</taxon>
    </lineage>
</organism>
<name>A0A843VBP5_COLES</name>
<keyword evidence="20" id="KW-1185">Reference proteome</keyword>
<feature type="transmembrane region" description="Helical" evidence="17">
    <location>
        <begin position="1132"/>
        <end position="1155"/>
    </location>
</feature>
<feature type="transmembrane region" description="Helical" evidence="17">
    <location>
        <begin position="234"/>
        <end position="254"/>
    </location>
</feature>
<dbReference type="PANTHER" id="PTHR42861">
    <property type="entry name" value="CALCIUM-TRANSPORTING ATPASE"/>
    <property type="match status" value="1"/>
</dbReference>
<evidence type="ECO:0000256" key="1">
    <source>
        <dbReference type="ARBA" id="ARBA00004141"/>
    </source>
</evidence>
<sequence length="1182" mass="129219">MQISSDPSTCHCTIGFVVCTTSVWGLLSVARCRPKAWVGALIISGRPVPAVGTTQSASTTHSQQGQRAVAAPAGRRGGWPRAFPGGRKTLAFPPAETPLISRLPDLSFRCFGIFVPAIFLGEHWDKGGQDPGAGDGVEAALATPTFPAWARDVRECEEEFKVSASWGLTSEEVHRRRRIFGWNELERHSGPSIWQLVLEQFNDTLVRILLVAAVISFVLAWYDGDEGGEMGITAFVEPLVIFLILIVNAIVGVWQESNAEKALEALKEIQSEHATVRRGGELIPSLPAKELVPGDIVELRAGDKVPADMRVLNLISSTVRVEQGSLTGETDAINKTHHKVDSEDMDIQGKECMVFAGTTVVNGSCVCLATHTGMNTEIGKVHSQIHEAAQSDDDTPLKKKLNEFGEVLTALIGVICALVWLINVKYFLTWDYVDGWPRNFKFSFEKCTYYFEIAVALAVAAIPEGLPAVITTCLALGTRKMAQKNALVRKLPSVETLGCTTVICSDKTGTLTTNQMSVARLVAIGRWTDTVRKFKVEGTTYDPHDGCIHDWPVGKMDPNLQMIAKIAAVCNDASVTLSGHQYLASGMSTEAALKVLVEKMGLPMGSDPSCLGSAEVLSCCQYWNSIAHRVATLEFDRMRKSMGVIVKSESGSNILLVKGAVENLLERSTHIQLFDGSVVRLDATSRNIILKELHEMSSNALRCLGFAYKIDLLEFATYDGEHHPAYRLLLDPANYSSIENDLIFVGLVGLRDPPREAVQKAIEDCRAAGIRIMVITGDNKNTAEAICREIGVFGPEEDIRMKSITGKEFMCLPDKKEFFRRSGGLLFSRAEPKHKQEIVRLLKEEGEVVAMTGDGVNDAPALRLADIGIAMGIAGTEVAKEASDMVLADDNFSTIVAAVAEGRSIYNNMKAFIRYMISSNIGEVVSIFLTAALGIPEGLIPVQLLWVNLVTDGPPATALGFNPPDRDVMKKPPRRSDDSLINAWILFRYLIIGLYVGIATVGVFIIWYTHGSFLGIDLSGDGHTLVTFSQLSNWGQCATWEGFQVSPFTAGSRVFSFEANPCDYFQSGKVKAMTLSLSVLVAIEMFNSLNALSEDASLLMMPPWVNPWLLLAMSVSFGLHFLILYVPILAEVFGIVPLSFNEWLLVLAVAFPVILIDEMLKFIGRCRSASCHSRQSQKLKDD</sequence>
<dbReference type="InterPro" id="IPR036412">
    <property type="entry name" value="HAD-like_sf"/>
</dbReference>
<dbReference type="InterPro" id="IPR059000">
    <property type="entry name" value="ATPase_P-type_domA"/>
</dbReference>
<evidence type="ECO:0000256" key="6">
    <source>
        <dbReference type="ARBA" id="ARBA00022692"/>
    </source>
</evidence>
<dbReference type="Pfam" id="PF00689">
    <property type="entry name" value="Cation_ATPase_C"/>
    <property type="match status" value="1"/>
</dbReference>
<evidence type="ECO:0000256" key="7">
    <source>
        <dbReference type="ARBA" id="ARBA00022723"/>
    </source>
</evidence>
<dbReference type="EMBL" id="NMUH01001589">
    <property type="protein sequence ID" value="MQL93698.1"/>
    <property type="molecule type" value="Genomic_DNA"/>
</dbReference>
<evidence type="ECO:0000256" key="14">
    <source>
        <dbReference type="ARBA" id="ARBA00023065"/>
    </source>
</evidence>
<dbReference type="Gene3D" id="3.40.1110.10">
    <property type="entry name" value="Calcium-transporting ATPase, cytoplasmic domain N"/>
    <property type="match status" value="1"/>
</dbReference>
<keyword evidence="5" id="KW-0109">Calcium transport</keyword>
<dbReference type="InterPro" id="IPR023298">
    <property type="entry name" value="ATPase_P-typ_TM_dom_sf"/>
</dbReference>
<evidence type="ECO:0000313" key="19">
    <source>
        <dbReference type="EMBL" id="MQL93698.1"/>
    </source>
</evidence>
<evidence type="ECO:0000256" key="9">
    <source>
        <dbReference type="ARBA" id="ARBA00022837"/>
    </source>
</evidence>
<dbReference type="InterPro" id="IPR008250">
    <property type="entry name" value="ATPase_P-typ_transduc_dom_A_sf"/>
</dbReference>
<evidence type="ECO:0000256" key="16">
    <source>
        <dbReference type="ARBA" id="ARBA00048694"/>
    </source>
</evidence>
<dbReference type="AlphaFoldDB" id="A0A843VBP5"/>
<keyword evidence="7" id="KW-0479">Metal-binding</keyword>
<dbReference type="FunFam" id="3.40.1110.10:FF:000021">
    <property type="entry name" value="calcium-transporting ATPase, endoplasmic reticulum-type"/>
    <property type="match status" value="1"/>
</dbReference>
<evidence type="ECO:0000256" key="2">
    <source>
        <dbReference type="ARBA" id="ARBA00005675"/>
    </source>
</evidence>
<dbReference type="InterPro" id="IPR006068">
    <property type="entry name" value="ATPase_P-typ_cation-transptr_C"/>
</dbReference>
<dbReference type="FunFam" id="1.20.1110.10:FF:000077">
    <property type="entry name" value="ECA1 (ER-TYPE CA2+-ATPASE 1)"/>
    <property type="match status" value="1"/>
</dbReference>
<dbReference type="InterPro" id="IPR018303">
    <property type="entry name" value="ATPase_P-typ_P_site"/>
</dbReference>
<feature type="transmembrane region" description="Helical" evidence="17">
    <location>
        <begin position="448"/>
        <end position="476"/>
    </location>
</feature>
<dbReference type="InterPro" id="IPR004014">
    <property type="entry name" value="ATPase_P-typ_cation-transptr_N"/>
</dbReference>
<proteinExistence type="inferred from homology"/>
<keyword evidence="8" id="KW-0547">Nucleotide-binding</keyword>
<evidence type="ECO:0000256" key="12">
    <source>
        <dbReference type="ARBA" id="ARBA00022967"/>
    </source>
</evidence>
<evidence type="ECO:0000256" key="15">
    <source>
        <dbReference type="ARBA" id="ARBA00023136"/>
    </source>
</evidence>
<keyword evidence="9" id="KW-0106">Calcium</keyword>
<dbReference type="Pfam" id="PF00122">
    <property type="entry name" value="E1-E2_ATPase"/>
    <property type="match status" value="1"/>
</dbReference>
<feature type="transmembrane region" description="Helical" evidence="17">
    <location>
        <begin position="407"/>
        <end position="428"/>
    </location>
</feature>
<feature type="transmembrane region" description="Helical" evidence="17">
    <location>
        <begin position="980"/>
        <end position="1008"/>
    </location>
</feature>
<dbReference type="GO" id="GO:0005524">
    <property type="term" value="F:ATP binding"/>
    <property type="evidence" value="ECO:0007669"/>
    <property type="project" value="UniProtKB-KW"/>
</dbReference>
<protein>
    <recommendedName>
        <fullName evidence="3">P-type Ca(2+) transporter</fullName>
        <ecNumber evidence="3">7.2.2.10</ecNumber>
    </recommendedName>
</protein>
<dbReference type="Gene3D" id="2.70.150.10">
    <property type="entry name" value="Calcium-transporting ATPase, cytoplasmic transduction domain A"/>
    <property type="match status" value="1"/>
</dbReference>
<dbReference type="FunFam" id="1.20.1110.10:FF:000065">
    <property type="entry name" value="Sarcoplasmic/endoplasmic reticulum calcium ATPase 1"/>
    <property type="match status" value="1"/>
</dbReference>
<reference evidence="19" key="1">
    <citation type="submission" date="2017-07" db="EMBL/GenBank/DDBJ databases">
        <title>Taro Niue Genome Assembly and Annotation.</title>
        <authorList>
            <person name="Atibalentja N."/>
            <person name="Keating K."/>
            <person name="Fields C.J."/>
        </authorList>
    </citation>
    <scope>NUCLEOTIDE SEQUENCE</scope>
    <source>
        <strain evidence="19">Niue_2</strain>
        <tissue evidence="19">Leaf</tissue>
    </source>
</reference>
<dbReference type="SFLD" id="SFLDS00003">
    <property type="entry name" value="Haloacid_Dehalogenase"/>
    <property type="match status" value="1"/>
</dbReference>
<keyword evidence="12" id="KW-1278">Translocase</keyword>
<dbReference type="GO" id="GO:0016020">
    <property type="term" value="C:membrane"/>
    <property type="evidence" value="ECO:0007669"/>
    <property type="project" value="UniProtKB-SubCell"/>
</dbReference>
<comment type="similarity">
    <text evidence="2">Belongs to the cation transport ATPase (P-type) (TC 3.A.3) family. Type IIA subfamily.</text>
</comment>
<dbReference type="Pfam" id="PF13246">
    <property type="entry name" value="Cation_ATPase"/>
    <property type="match status" value="1"/>
</dbReference>
<keyword evidence="15 17" id="KW-0472">Membrane</keyword>
<dbReference type="GO" id="GO:0046872">
    <property type="term" value="F:metal ion binding"/>
    <property type="evidence" value="ECO:0007669"/>
    <property type="project" value="UniProtKB-KW"/>
</dbReference>
<dbReference type="EC" id="7.2.2.10" evidence="3"/>
<keyword evidence="11" id="KW-0460">Magnesium</keyword>
<keyword evidence="14" id="KW-0406">Ion transport</keyword>
<dbReference type="PRINTS" id="PR00119">
    <property type="entry name" value="CATATPASE"/>
</dbReference>
<comment type="caution">
    <text evidence="19">The sequence shown here is derived from an EMBL/GenBank/DDBJ whole genome shotgun (WGS) entry which is preliminary data.</text>
</comment>
<dbReference type="SUPFAM" id="SSF81653">
    <property type="entry name" value="Calcium ATPase, transduction domain A"/>
    <property type="match status" value="1"/>
</dbReference>
<dbReference type="SMART" id="SM00831">
    <property type="entry name" value="Cation_ATPase_N"/>
    <property type="match status" value="1"/>
</dbReference>
<evidence type="ECO:0000256" key="4">
    <source>
        <dbReference type="ARBA" id="ARBA00022448"/>
    </source>
</evidence>
<dbReference type="InterPro" id="IPR023214">
    <property type="entry name" value="HAD_sf"/>
</dbReference>
<evidence type="ECO:0000256" key="10">
    <source>
        <dbReference type="ARBA" id="ARBA00022840"/>
    </source>
</evidence>
<evidence type="ECO:0000256" key="5">
    <source>
        <dbReference type="ARBA" id="ARBA00022568"/>
    </source>
</evidence>
<dbReference type="SUPFAM" id="SSF81660">
    <property type="entry name" value="Metal cation-transporting ATPase, ATP-binding domain N"/>
    <property type="match status" value="1"/>
</dbReference>
<evidence type="ECO:0000256" key="11">
    <source>
        <dbReference type="ARBA" id="ARBA00022842"/>
    </source>
</evidence>
<dbReference type="SUPFAM" id="SSF56784">
    <property type="entry name" value="HAD-like"/>
    <property type="match status" value="1"/>
</dbReference>
<keyword evidence="13 17" id="KW-1133">Transmembrane helix</keyword>
<dbReference type="OrthoDB" id="3352408at2759"/>
<keyword evidence="4" id="KW-0813">Transport</keyword>
<dbReference type="InterPro" id="IPR023299">
    <property type="entry name" value="ATPase_P-typ_cyto_dom_N"/>
</dbReference>
<dbReference type="InterPro" id="IPR001757">
    <property type="entry name" value="P_typ_ATPase"/>
</dbReference>
<evidence type="ECO:0000313" key="20">
    <source>
        <dbReference type="Proteomes" id="UP000652761"/>
    </source>
</evidence>
<dbReference type="SFLD" id="SFLDF00027">
    <property type="entry name" value="p-type_atpase"/>
    <property type="match status" value="1"/>
</dbReference>
<evidence type="ECO:0000256" key="17">
    <source>
        <dbReference type="SAM" id="Phobius"/>
    </source>
</evidence>
<evidence type="ECO:0000256" key="13">
    <source>
        <dbReference type="ARBA" id="ARBA00022989"/>
    </source>
</evidence>
<dbReference type="FunFam" id="2.70.150.10:FF:000014">
    <property type="entry name" value="Calcium-transporting ATPase, putative"/>
    <property type="match status" value="1"/>
</dbReference>
<dbReference type="Gene3D" id="1.20.1110.10">
    <property type="entry name" value="Calcium-transporting ATPase, transmembrane domain"/>
    <property type="match status" value="1"/>
</dbReference>
<comment type="catalytic activity">
    <reaction evidence="16">
        <text>Ca(2+)(in) + ATP + H2O = Ca(2+)(out) + ADP + phosphate + H(+)</text>
        <dbReference type="Rhea" id="RHEA:18105"/>
        <dbReference type="ChEBI" id="CHEBI:15377"/>
        <dbReference type="ChEBI" id="CHEBI:15378"/>
        <dbReference type="ChEBI" id="CHEBI:29108"/>
        <dbReference type="ChEBI" id="CHEBI:30616"/>
        <dbReference type="ChEBI" id="CHEBI:43474"/>
        <dbReference type="ChEBI" id="CHEBI:456216"/>
        <dbReference type="EC" id="7.2.2.10"/>
    </reaction>
</comment>
<dbReference type="NCBIfam" id="TIGR01494">
    <property type="entry name" value="ATPase_P-type"/>
    <property type="match status" value="2"/>
</dbReference>
<dbReference type="InterPro" id="IPR044492">
    <property type="entry name" value="P_typ_ATPase_HD_dom"/>
</dbReference>
<dbReference type="GO" id="GO:0016887">
    <property type="term" value="F:ATP hydrolysis activity"/>
    <property type="evidence" value="ECO:0007669"/>
    <property type="project" value="InterPro"/>
</dbReference>
<dbReference type="PROSITE" id="PS00154">
    <property type="entry name" value="ATPASE_E1_E2"/>
    <property type="match status" value="1"/>
</dbReference>
<dbReference type="SFLD" id="SFLDG00002">
    <property type="entry name" value="C1.7:_P-type_atpase_like"/>
    <property type="match status" value="1"/>
</dbReference>
<keyword evidence="6 17" id="KW-0812">Transmembrane</keyword>
<dbReference type="Proteomes" id="UP000652761">
    <property type="component" value="Unassembled WGS sequence"/>
</dbReference>
<evidence type="ECO:0000256" key="8">
    <source>
        <dbReference type="ARBA" id="ARBA00022741"/>
    </source>
</evidence>
<gene>
    <name evidence="19" type="ORF">Taro_026342</name>
</gene>
<dbReference type="GO" id="GO:0005388">
    <property type="term" value="F:P-type calcium transporter activity"/>
    <property type="evidence" value="ECO:0007669"/>
    <property type="project" value="UniProtKB-EC"/>
</dbReference>
<dbReference type="SUPFAM" id="SSF81665">
    <property type="entry name" value="Calcium ATPase, transmembrane domain M"/>
    <property type="match status" value="1"/>
</dbReference>
<feature type="transmembrane region" description="Helical" evidence="17">
    <location>
        <begin position="204"/>
        <end position="222"/>
    </location>
</feature>
<dbReference type="FunFam" id="3.40.50.1000:FF:000028">
    <property type="entry name" value="Calcium-transporting P-type ATPase, putative"/>
    <property type="match status" value="1"/>
</dbReference>